<evidence type="ECO:0000259" key="3">
    <source>
        <dbReference type="Pfam" id="PF17390"/>
    </source>
</evidence>
<dbReference type="AlphaFoldDB" id="A0AA39ME63"/>
<dbReference type="Gene3D" id="2.60.420.10">
    <property type="entry name" value="Maltose phosphorylase, domain 3"/>
    <property type="match status" value="1"/>
</dbReference>
<feature type="domain" description="Alpha-L-rhamnosidase six-hairpin glycosidase" evidence="2">
    <location>
        <begin position="244"/>
        <end position="465"/>
    </location>
</feature>
<sequence>MLFYFLLLPVALALAPGGPWDVFNYAPKSKTVYARDVYKSVGSVSDARNLVGNTGSVTLSPSAEISLFYNLIQGSKVGGLVSLNFDKVDNMSSVSLAFTESPAYVNPLASDDSAYPTPDMNYDGVFTIPAPLSKEHWTQPSYSLRGGFRYLTIASHSNTTLELSNVSCAISFMPHVDDLRAYTGYFYTSDPAFHDPDFLTKVWYAGAYTVQTNTVPLDTGRQFPFLYAAAGWFNNGTIGVAGPILVDGAKRDRTVWPGDMAISVPTQFVSTLDLVPTRNSVSTMFAAMNPETGALPQAGPPLTLYRSESDTYHAWNLIGTHNYYLYSGDHDWLSTVWTNYTRAVAFLEGKVDSTGLMNVTSPRDWGRIGGGGYNAEGNAILYKVLLTASDLANYMGDEFLSAAWGANATALKAKYNEAFWVESAGMYRDNLTTTLYPQDANSFAILYNLTLSDDQKVAVSEGLEKNWNDLGPVVPELPDTISPFISGFELQAHFEAGQDNRALDLLRREWGYMLYTNLSVQSTLLEGFTANGSLRYQSSRGYNYNPSYTSHAHGWSSGPTSALTFYILGLTVTSPRGATWSVNPHINGGLPGAEGGFETSLGWFGVKWVLQANQFFMEINTPEGTDGLVKLPRVGSVVVDEVAVDVGANGEIMLNGGKHTLVILS</sequence>
<protein>
    <submittedName>
        <fullName evidence="4">Six-hairpin glycosidase</fullName>
    </submittedName>
</protein>
<dbReference type="EMBL" id="JAUEPT010000128">
    <property type="protein sequence ID" value="KAK0430937.1"/>
    <property type="molecule type" value="Genomic_DNA"/>
</dbReference>
<dbReference type="Pfam" id="PF17389">
    <property type="entry name" value="Bac_rhamnosid6H"/>
    <property type="match status" value="1"/>
</dbReference>
<feature type="signal peptide" evidence="1">
    <location>
        <begin position="1"/>
        <end position="17"/>
    </location>
</feature>
<feature type="chain" id="PRO_5041222067" evidence="1">
    <location>
        <begin position="18"/>
        <end position="665"/>
    </location>
</feature>
<reference evidence="4" key="1">
    <citation type="submission" date="2023-06" db="EMBL/GenBank/DDBJ databases">
        <authorList>
            <consortium name="Lawrence Berkeley National Laboratory"/>
            <person name="Ahrendt S."/>
            <person name="Sahu N."/>
            <person name="Indic B."/>
            <person name="Wong-Bajracharya J."/>
            <person name="Merenyi Z."/>
            <person name="Ke H.-M."/>
            <person name="Monk M."/>
            <person name="Kocsube S."/>
            <person name="Drula E."/>
            <person name="Lipzen A."/>
            <person name="Balint B."/>
            <person name="Henrissat B."/>
            <person name="Andreopoulos B."/>
            <person name="Martin F.M."/>
            <person name="Harder C.B."/>
            <person name="Rigling D."/>
            <person name="Ford K.L."/>
            <person name="Foster G.D."/>
            <person name="Pangilinan J."/>
            <person name="Papanicolaou A."/>
            <person name="Barry K."/>
            <person name="LaButti K."/>
            <person name="Viragh M."/>
            <person name="Koriabine M."/>
            <person name="Yan M."/>
            <person name="Riley R."/>
            <person name="Champramary S."/>
            <person name="Plett K.L."/>
            <person name="Tsai I.J."/>
            <person name="Slot J."/>
            <person name="Sipos G."/>
            <person name="Plett J."/>
            <person name="Nagy L.G."/>
            <person name="Grigoriev I.V."/>
        </authorList>
    </citation>
    <scope>NUCLEOTIDE SEQUENCE</scope>
    <source>
        <strain evidence="4">FPL87.14</strain>
    </source>
</reference>
<proteinExistence type="predicted"/>
<dbReference type="InterPro" id="IPR008928">
    <property type="entry name" value="6-hairpin_glycosidase_sf"/>
</dbReference>
<dbReference type="GO" id="GO:0005975">
    <property type="term" value="P:carbohydrate metabolic process"/>
    <property type="evidence" value="ECO:0007669"/>
    <property type="project" value="InterPro"/>
</dbReference>
<dbReference type="Proteomes" id="UP001175226">
    <property type="component" value="Unassembled WGS sequence"/>
</dbReference>
<dbReference type="GO" id="GO:0016798">
    <property type="term" value="F:hydrolase activity, acting on glycosyl bonds"/>
    <property type="evidence" value="ECO:0007669"/>
    <property type="project" value="UniProtKB-KW"/>
</dbReference>
<dbReference type="Pfam" id="PF17390">
    <property type="entry name" value="Bac_rhamnosid_C"/>
    <property type="match status" value="1"/>
</dbReference>
<evidence type="ECO:0000313" key="4">
    <source>
        <dbReference type="EMBL" id="KAK0430937.1"/>
    </source>
</evidence>
<evidence type="ECO:0000313" key="5">
    <source>
        <dbReference type="Proteomes" id="UP001175226"/>
    </source>
</evidence>
<gene>
    <name evidence="4" type="ORF">EV421DRAFT_2065034</name>
</gene>
<keyword evidence="5" id="KW-1185">Reference proteome</keyword>
<name>A0AA39ME63_9AGAR</name>
<organism evidence="4 5">
    <name type="scientific">Armillaria borealis</name>
    <dbReference type="NCBI Taxonomy" id="47425"/>
    <lineage>
        <taxon>Eukaryota</taxon>
        <taxon>Fungi</taxon>
        <taxon>Dikarya</taxon>
        <taxon>Basidiomycota</taxon>
        <taxon>Agaricomycotina</taxon>
        <taxon>Agaricomycetes</taxon>
        <taxon>Agaricomycetidae</taxon>
        <taxon>Agaricales</taxon>
        <taxon>Marasmiineae</taxon>
        <taxon>Physalacriaceae</taxon>
        <taxon>Armillaria</taxon>
    </lineage>
</organism>
<feature type="domain" description="Alpha-L-rhamnosidase C-terminal" evidence="3">
    <location>
        <begin position="579"/>
        <end position="636"/>
    </location>
</feature>
<keyword evidence="1" id="KW-0732">Signal</keyword>
<dbReference type="InterPro" id="IPR035396">
    <property type="entry name" value="Bac_rhamnosid6H"/>
</dbReference>
<dbReference type="PANTHER" id="PTHR34987">
    <property type="entry name" value="C, PUTATIVE (AFU_ORTHOLOGUE AFUA_3G02880)-RELATED"/>
    <property type="match status" value="1"/>
</dbReference>
<comment type="caution">
    <text evidence="4">The sequence shown here is derived from an EMBL/GenBank/DDBJ whole genome shotgun (WGS) entry which is preliminary data.</text>
</comment>
<dbReference type="InterPro" id="IPR035398">
    <property type="entry name" value="Bac_rhamnosid_C"/>
</dbReference>
<keyword evidence="4" id="KW-0326">Glycosidase</keyword>
<keyword evidence="4" id="KW-0378">Hydrolase</keyword>
<dbReference type="PANTHER" id="PTHR34987:SF6">
    <property type="entry name" value="ALPHA-L-RHAMNOSIDASE SIX-HAIRPIN GLYCOSIDASE DOMAIN-CONTAINING PROTEIN"/>
    <property type="match status" value="1"/>
</dbReference>
<dbReference type="Gene3D" id="1.50.10.10">
    <property type="match status" value="1"/>
</dbReference>
<evidence type="ECO:0000259" key="2">
    <source>
        <dbReference type="Pfam" id="PF17389"/>
    </source>
</evidence>
<dbReference type="InterPro" id="IPR012341">
    <property type="entry name" value="6hp_glycosidase-like_sf"/>
</dbReference>
<accession>A0AA39ME63</accession>
<dbReference type="SUPFAM" id="SSF48208">
    <property type="entry name" value="Six-hairpin glycosidases"/>
    <property type="match status" value="1"/>
</dbReference>
<evidence type="ECO:0000256" key="1">
    <source>
        <dbReference type="SAM" id="SignalP"/>
    </source>
</evidence>